<keyword evidence="3" id="KW-1185">Reference proteome</keyword>
<proteinExistence type="predicted"/>
<protein>
    <submittedName>
        <fullName evidence="2">Ribosomal protein S18 acetylase RimI-like enzyme</fullName>
    </submittedName>
</protein>
<sequence>MVYSQGVFNCLNLDGFAAVDQKDIIGLITFYITESTSHIISLDSIRQNQGIGSSLLTRTEEHAKKQNCSSIQLVTTNDNLKALYFYQKRGYQCIKVLPNAVNKAREIKPEIPLFSNDGIPIRDEFILSKRLK</sequence>
<dbReference type="CDD" id="cd04301">
    <property type="entry name" value="NAT_SF"/>
    <property type="match status" value="1"/>
</dbReference>
<evidence type="ECO:0000259" key="1">
    <source>
        <dbReference type="PROSITE" id="PS51186"/>
    </source>
</evidence>
<dbReference type="EMBL" id="JAFBER010000003">
    <property type="protein sequence ID" value="MBM7644609.1"/>
    <property type="molecule type" value="Genomic_DNA"/>
</dbReference>
<gene>
    <name evidence="2" type="ORF">JOD45_000802</name>
</gene>
<dbReference type="Pfam" id="PF00583">
    <property type="entry name" value="Acetyltransf_1"/>
    <property type="match status" value="1"/>
</dbReference>
<evidence type="ECO:0000313" key="2">
    <source>
        <dbReference type="EMBL" id="MBM7644609.1"/>
    </source>
</evidence>
<dbReference type="InterPro" id="IPR016181">
    <property type="entry name" value="Acyl_CoA_acyltransferase"/>
</dbReference>
<reference evidence="2 3" key="1">
    <citation type="submission" date="2021-01" db="EMBL/GenBank/DDBJ databases">
        <title>Genomic Encyclopedia of Type Strains, Phase IV (KMG-IV): sequencing the most valuable type-strain genomes for metagenomic binning, comparative biology and taxonomic classification.</title>
        <authorList>
            <person name="Goeker M."/>
        </authorList>
    </citation>
    <scope>NUCLEOTIDE SEQUENCE [LARGE SCALE GENOMIC DNA]</scope>
    <source>
        <strain evidence="2 3">DSM 28236</strain>
    </source>
</reference>
<dbReference type="Gene3D" id="3.40.630.30">
    <property type="match status" value="1"/>
</dbReference>
<dbReference type="PROSITE" id="PS51186">
    <property type="entry name" value="GNAT"/>
    <property type="match status" value="1"/>
</dbReference>
<dbReference type="InterPro" id="IPR000182">
    <property type="entry name" value="GNAT_dom"/>
</dbReference>
<dbReference type="Proteomes" id="UP000808914">
    <property type="component" value="Unassembled WGS sequence"/>
</dbReference>
<comment type="caution">
    <text evidence="2">The sequence shown here is derived from an EMBL/GenBank/DDBJ whole genome shotgun (WGS) entry which is preliminary data.</text>
</comment>
<evidence type="ECO:0000313" key="3">
    <source>
        <dbReference type="Proteomes" id="UP000808914"/>
    </source>
</evidence>
<feature type="domain" description="N-acetyltransferase" evidence="1">
    <location>
        <begin position="1"/>
        <end position="112"/>
    </location>
</feature>
<name>A0ABS2PX23_9BACL</name>
<accession>A0ABS2PX23</accession>
<dbReference type="SUPFAM" id="SSF55729">
    <property type="entry name" value="Acyl-CoA N-acyltransferases (Nat)"/>
    <property type="match status" value="1"/>
</dbReference>
<organism evidence="2 3">
    <name type="scientific">Scopulibacillus daqui</name>
    <dbReference type="NCBI Taxonomy" id="1469162"/>
    <lineage>
        <taxon>Bacteria</taxon>
        <taxon>Bacillati</taxon>
        <taxon>Bacillota</taxon>
        <taxon>Bacilli</taxon>
        <taxon>Bacillales</taxon>
        <taxon>Sporolactobacillaceae</taxon>
        <taxon>Scopulibacillus</taxon>
    </lineage>
</organism>